<dbReference type="Proteomes" id="UP000622860">
    <property type="component" value="Unassembled WGS sequence"/>
</dbReference>
<reference evidence="3" key="2">
    <citation type="submission" date="2020-09" db="EMBL/GenBank/DDBJ databases">
        <authorList>
            <person name="Sun Q."/>
            <person name="Zhou Y."/>
        </authorList>
    </citation>
    <scope>NUCLEOTIDE SEQUENCE</scope>
    <source>
        <strain evidence="3">CGMCC 1.12754</strain>
    </source>
</reference>
<dbReference type="SUPFAM" id="SSF55961">
    <property type="entry name" value="Bet v1-like"/>
    <property type="match status" value="1"/>
</dbReference>
<organism evidence="3 4">
    <name type="scientific">Virgibacillus oceani</name>
    <dbReference type="NCBI Taxonomy" id="1479511"/>
    <lineage>
        <taxon>Bacteria</taxon>
        <taxon>Bacillati</taxon>
        <taxon>Bacillota</taxon>
        <taxon>Bacilli</taxon>
        <taxon>Bacillales</taxon>
        <taxon>Bacillaceae</taxon>
        <taxon>Virgibacillus</taxon>
    </lineage>
</organism>
<dbReference type="EMBL" id="BMFR01000018">
    <property type="protein sequence ID" value="GGG84427.1"/>
    <property type="molecule type" value="Genomic_DNA"/>
</dbReference>
<evidence type="ECO:0000259" key="2">
    <source>
        <dbReference type="Pfam" id="PF08327"/>
    </source>
</evidence>
<evidence type="ECO:0000256" key="1">
    <source>
        <dbReference type="ARBA" id="ARBA00006817"/>
    </source>
</evidence>
<keyword evidence="4" id="KW-1185">Reference proteome</keyword>
<reference evidence="3" key="1">
    <citation type="journal article" date="2014" name="Int. J. Syst. Evol. Microbiol.">
        <title>Complete genome sequence of Corynebacterium casei LMG S-19264T (=DSM 44701T), isolated from a smear-ripened cheese.</title>
        <authorList>
            <consortium name="US DOE Joint Genome Institute (JGI-PGF)"/>
            <person name="Walter F."/>
            <person name="Albersmeier A."/>
            <person name="Kalinowski J."/>
            <person name="Ruckert C."/>
        </authorList>
    </citation>
    <scope>NUCLEOTIDE SEQUENCE</scope>
    <source>
        <strain evidence="3">CGMCC 1.12754</strain>
    </source>
</reference>
<dbReference type="RefSeq" id="WP_188456433.1">
    <property type="nucleotide sequence ID" value="NZ_BMFR01000018.1"/>
</dbReference>
<sequence>MTENNTTSKVTSYAEGRDLIMERTFDAPRELVFKVFTEPEHLEQWWGPEGWQTTVKKFELKPDGIWHYCMRCEDKDQGDFYGQESWGKSVYHEIVEPEKIVYTDMFSDAEGNTNENMPGIKITMTFIEQSGKTKIVTRSEFPSEEDLKKIMEMGVVEGTASQYECLDDYLKEIQ</sequence>
<dbReference type="AlphaFoldDB" id="A0A917HNN3"/>
<protein>
    <submittedName>
        <fullName evidence="3">ATPase</fullName>
    </submittedName>
</protein>
<accession>A0A917HNN3</accession>
<dbReference type="InterPro" id="IPR013538">
    <property type="entry name" value="ASHA1/2-like_C"/>
</dbReference>
<dbReference type="Pfam" id="PF08327">
    <property type="entry name" value="AHSA1"/>
    <property type="match status" value="1"/>
</dbReference>
<evidence type="ECO:0000313" key="3">
    <source>
        <dbReference type="EMBL" id="GGG84427.1"/>
    </source>
</evidence>
<feature type="domain" description="Activator of Hsp90 ATPase homologue 1/2-like C-terminal" evidence="2">
    <location>
        <begin position="26"/>
        <end position="171"/>
    </location>
</feature>
<dbReference type="InterPro" id="IPR023393">
    <property type="entry name" value="START-like_dom_sf"/>
</dbReference>
<dbReference type="Gene3D" id="3.30.530.20">
    <property type="match status" value="1"/>
</dbReference>
<comment type="caution">
    <text evidence="3">The sequence shown here is derived from an EMBL/GenBank/DDBJ whole genome shotgun (WGS) entry which is preliminary data.</text>
</comment>
<comment type="similarity">
    <text evidence="1">Belongs to the AHA1 family.</text>
</comment>
<name>A0A917HNN3_9BACI</name>
<gene>
    <name evidence="3" type="ORF">GCM10011398_32630</name>
</gene>
<evidence type="ECO:0000313" key="4">
    <source>
        <dbReference type="Proteomes" id="UP000622860"/>
    </source>
</evidence>
<proteinExistence type="inferred from homology"/>